<dbReference type="GO" id="GO:0005886">
    <property type="term" value="C:plasma membrane"/>
    <property type="evidence" value="ECO:0007669"/>
    <property type="project" value="UniProtKB-SubCell"/>
</dbReference>
<feature type="region of interest" description="Disordered" evidence="11">
    <location>
        <begin position="1"/>
        <end position="23"/>
    </location>
</feature>
<feature type="transmembrane region" description="Helical" evidence="12">
    <location>
        <begin position="168"/>
        <end position="186"/>
    </location>
</feature>
<dbReference type="EMBL" id="CP015093">
    <property type="protein sequence ID" value="APZ52362.1"/>
    <property type="molecule type" value="Genomic_DNA"/>
</dbReference>
<organism evidence="15 16">
    <name type="scientific">Salipiger abyssi</name>
    <dbReference type="NCBI Taxonomy" id="1250539"/>
    <lineage>
        <taxon>Bacteria</taxon>
        <taxon>Pseudomonadati</taxon>
        <taxon>Pseudomonadota</taxon>
        <taxon>Alphaproteobacteria</taxon>
        <taxon>Rhodobacterales</taxon>
        <taxon>Roseobacteraceae</taxon>
        <taxon>Salipiger</taxon>
    </lineage>
</organism>
<evidence type="ECO:0000256" key="6">
    <source>
        <dbReference type="ARBA" id="ARBA00022989"/>
    </source>
</evidence>
<evidence type="ECO:0000313" key="16">
    <source>
        <dbReference type="Proteomes" id="UP000187059"/>
    </source>
</evidence>
<comment type="similarity">
    <text evidence="2">Belongs to the UPF0053 family. Hemolysin C subfamily.</text>
</comment>
<name>A0A1P8USI6_9RHOB</name>
<sequence length="470" mass="49431">MPGEGEGGWTSPPIRPMLPAPRPVEDASPRSMFLEILALLALISLNGLLAMSELAVVSSNPGRLRAQAEQGLPGAGAALRLTEAPGTFLSTVQIGITLVGVVAGAVSGATLGGRLAERLPALGVPPEMAQELGVGLVVVAITYLSLVVGELVPKQIALAAPEVVARRVAPAMLVLSRVAAPLVWLLDRSGRVLLKLLGQSGERDTGVSDEDIHLLITEAADAGVIEQQETELIGGVMRLADRRARGLMTPRHEVAIAEAGESVAVLRERFRDSGHSRLPFRDGGADDIVGVLHSRDLLTVPDDGVDARTLLRPAIVIQDALPALEAVEQLRASPGHMLLVYDEYGHFDGIITPMDILGAIAGGFDEPDPDEPELVTREDGSFLVAGGMPVDEFTARTGMPAEPAPDYQTVAGLVLDRVPGLPATGQTVRIGDWLFEVVDMDGNRIDRLLVRAEPLPPADPGETGDSSLNS</sequence>
<evidence type="ECO:0000256" key="3">
    <source>
        <dbReference type="ARBA" id="ARBA00022475"/>
    </source>
</evidence>
<dbReference type="PANTHER" id="PTHR43099:SF5">
    <property type="entry name" value="HLYC_CORC FAMILY TRANSPORTER"/>
    <property type="match status" value="1"/>
</dbReference>
<evidence type="ECO:0000256" key="8">
    <source>
        <dbReference type="ARBA" id="ARBA00023136"/>
    </source>
</evidence>
<feature type="domain" description="CNNM transmembrane" evidence="14">
    <location>
        <begin position="28"/>
        <end position="229"/>
    </location>
</feature>
<evidence type="ECO:0000313" key="15">
    <source>
        <dbReference type="EMBL" id="APZ52362.1"/>
    </source>
</evidence>
<dbReference type="InterPro" id="IPR016169">
    <property type="entry name" value="FAD-bd_PCMH_sub2"/>
</dbReference>
<comment type="subcellular location">
    <subcellularLocation>
        <location evidence="1">Cell membrane</location>
        <topology evidence="1">Multi-pass membrane protein</topology>
    </subcellularLocation>
</comment>
<evidence type="ECO:0000256" key="11">
    <source>
        <dbReference type="SAM" id="MobiDB-lite"/>
    </source>
</evidence>
<keyword evidence="6 10" id="KW-1133">Transmembrane helix</keyword>
<accession>A0A1P8USI6</accession>
<keyword evidence="8 10" id="KW-0472">Membrane</keyword>
<evidence type="ECO:0000256" key="5">
    <source>
        <dbReference type="ARBA" id="ARBA00022737"/>
    </source>
</evidence>
<evidence type="ECO:0000256" key="2">
    <source>
        <dbReference type="ARBA" id="ARBA00006446"/>
    </source>
</evidence>
<feature type="transmembrane region" description="Helical" evidence="12">
    <location>
        <begin position="132"/>
        <end position="148"/>
    </location>
</feature>
<dbReference type="PROSITE" id="PS51846">
    <property type="entry name" value="CNNM"/>
    <property type="match status" value="1"/>
</dbReference>
<feature type="transmembrane region" description="Helical" evidence="12">
    <location>
        <begin position="32"/>
        <end position="51"/>
    </location>
</feature>
<keyword evidence="3" id="KW-1003">Cell membrane</keyword>
<dbReference type="Pfam" id="PF03471">
    <property type="entry name" value="CorC_HlyC"/>
    <property type="match status" value="1"/>
</dbReference>
<proteinExistence type="inferred from homology"/>
<evidence type="ECO:0000256" key="10">
    <source>
        <dbReference type="PROSITE-ProRule" id="PRU01193"/>
    </source>
</evidence>
<evidence type="ECO:0000259" key="14">
    <source>
        <dbReference type="PROSITE" id="PS51846"/>
    </source>
</evidence>
<keyword evidence="7 9" id="KW-0129">CBS domain</keyword>
<dbReference type="InterPro" id="IPR036318">
    <property type="entry name" value="FAD-bd_PCMH-like_sf"/>
</dbReference>
<dbReference type="InterPro" id="IPR005170">
    <property type="entry name" value="Transptr-assoc_dom"/>
</dbReference>
<dbReference type="PROSITE" id="PS51371">
    <property type="entry name" value="CBS"/>
    <property type="match status" value="2"/>
</dbReference>
<feature type="compositionally biased region" description="Pro residues" evidence="11">
    <location>
        <begin position="13"/>
        <end position="22"/>
    </location>
</feature>
<dbReference type="SUPFAM" id="SSF54631">
    <property type="entry name" value="CBS-domain pair"/>
    <property type="match status" value="1"/>
</dbReference>
<dbReference type="InterPro" id="IPR044751">
    <property type="entry name" value="Ion_transp-like_CBS"/>
</dbReference>
<dbReference type="STRING" id="1250539.Ga0080574_TMP2028"/>
<dbReference type="PANTHER" id="PTHR43099">
    <property type="entry name" value="UPF0053 PROTEIN YRKA"/>
    <property type="match status" value="1"/>
</dbReference>
<feature type="transmembrane region" description="Helical" evidence="12">
    <location>
        <begin position="88"/>
        <end position="111"/>
    </location>
</feature>
<dbReference type="InterPro" id="IPR002550">
    <property type="entry name" value="CNNM"/>
</dbReference>
<dbReference type="SMART" id="SM01091">
    <property type="entry name" value="CorC_HlyC"/>
    <property type="match status" value="1"/>
</dbReference>
<reference evidence="15 16" key="1">
    <citation type="submission" date="2016-04" db="EMBL/GenBank/DDBJ databases">
        <title>Deep-sea bacteria in the southern Pacific.</title>
        <authorList>
            <person name="Tang K."/>
        </authorList>
    </citation>
    <scope>NUCLEOTIDE SEQUENCE [LARGE SCALE GENOMIC DNA]</scope>
    <source>
        <strain evidence="15 16">JLT2014</strain>
    </source>
</reference>
<keyword evidence="5" id="KW-0677">Repeat</keyword>
<dbReference type="InterPro" id="IPR000644">
    <property type="entry name" value="CBS_dom"/>
</dbReference>
<evidence type="ECO:0000259" key="13">
    <source>
        <dbReference type="PROSITE" id="PS51371"/>
    </source>
</evidence>
<evidence type="ECO:0000256" key="7">
    <source>
        <dbReference type="ARBA" id="ARBA00023122"/>
    </source>
</evidence>
<dbReference type="Gene3D" id="3.10.580.10">
    <property type="entry name" value="CBS-domain"/>
    <property type="match status" value="1"/>
</dbReference>
<keyword evidence="4 10" id="KW-0812">Transmembrane</keyword>
<evidence type="ECO:0000256" key="4">
    <source>
        <dbReference type="ARBA" id="ARBA00022692"/>
    </source>
</evidence>
<protein>
    <submittedName>
        <fullName evidence="15">Putative hemolysin</fullName>
    </submittedName>
</protein>
<dbReference type="SUPFAM" id="SSF56176">
    <property type="entry name" value="FAD-binding/transporter-associated domain-like"/>
    <property type="match status" value="1"/>
</dbReference>
<dbReference type="AlphaFoldDB" id="A0A1P8USI6"/>
<gene>
    <name evidence="15" type="ORF">Ga0080574_TMP2028</name>
</gene>
<dbReference type="Pfam" id="PF01595">
    <property type="entry name" value="CNNM"/>
    <property type="match status" value="1"/>
</dbReference>
<evidence type="ECO:0000256" key="1">
    <source>
        <dbReference type="ARBA" id="ARBA00004651"/>
    </source>
</evidence>
<dbReference type="GO" id="GO:0050660">
    <property type="term" value="F:flavin adenine dinucleotide binding"/>
    <property type="evidence" value="ECO:0007669"/>
    <property type="project" value="InterPro"/>
</dbReference>
<dbReference type="KEGG" id="paby:Ga0080574_TMP2028"/>
<evidence type="ECO:0000256" key="9">
    <source>
        <dbReference type="PROSITE-ProRule" id="PRU00703"/>
    </source>
</evidence>
<dbReference type="InterPro" id="IPR051676">
    <property type="entry name" value="UPF0053_domain"/>
</dbReference>
<dbReference type="Pfam" id="PF00571">
    <property type="entry name" value="CBS"/>
    <property type="match status" value="2"/>
</dbReference>
<evidence type="ECO:0000256" key="12">
    <source>
        <dbReference type="SAM" id="Phobius"/>
    </source>
</evidence>
<dbReference type="InterPro" id="IPR046342">
    <property type="entry name" value="CBS_dom_sf"/>
</dbReference>
<dbReference type="Proteomes" id="UP000187059">
    <property type="component" value="Chromosome"/>
</dbReference>
<dbReference type="CDD" id="cd04590">
    <property type="entry name" value="CBS_pair_CorC_HlyC_assoc"/>
    <property type="match status" value="1"/>
</dbReference>
<dbReference type="Gene3D" id="3.30.465.10">
    <property type="match status" value="1"/>
</dbReference>
<feature type="domain" description="CBS" evidence="13">
    <location>
        <begin position="310"/>
        <end position="366"/>
    </location>
</feature>
<keyword evidence="16" id="KW-1185">Reference proteome</keyword>
<feature type="domain" description="CBS" evidence="13">
    <location>
        <begin position="248"/>
        <end position="307"/>
    </location>
</feature>